<keyword evidence="3" id="KW-1185">Reference proteome</keyword>
<protein>
    <recommendedName>
        <fullName evidence="1">DUF4365 domain-containing protein</fullName>
    </recommendedName>
</protein>
<organism evidence="2 3">
    <name type="scientific">Pseudaminobacter soli</name>
    <name type="common">ex Li et al. 2025</name>
    <dbReference type="NCBI Taxonomy" id="1295366"/>
    <lineage>
        <taxon>Bacteria</taxon>
        <taxon>Pseudomonadati</taxon>
        <taxon>Pseudomonadota</taxon>
        <taxon>Alphaproteobacteria</taxon>
        <taxon>Hyphomicrobiales</taxon>
        <taxon>Phyllobacteriaceae</taxon>
        <taxon>Pseudaminobacter</taxon>
    </lineage>
</organism>
<accession>A0A2P7RIE8</accession>
<dbReference type="Proteomes" id="UP000240653">
    <property type="component" value="Unassembled WGS sequence"/>
</dbReference>
<reference evidence="2 3" key="1">
    <citation type="submission" date="2018-03" db="EMBL/GenBank/DDBJ databases">
        <title>The draft genome of Mesorhizobium soli JCM 19897.</title>
        <authorList>
            <person name="Li L."/>
            <person name="Liu L."/>
            <person name="Liang L."/>
            <person name="Wang T."/>
            <person name="Zhang X."/>
        </authorList>
    </citation>
    <scope>NUCLEOTIDE SEQUENCE [LARGE SCALE GENOMIC DNA]</scope>
    <source>
        <strain evidence="2 3">JCM 19897</strain>
    </source>
</reference>
<dbReference type="EMBL" id="PXYL01000055">
    <property type="protein sequence ID" value="PSJ49977.1"/>
    <property type="molecule type" value="Genomic_DNA"/>
</dbReference>
<proteinExistence type="predicted"/>
<sequence>MGVDGFVEIIDAKNRQARGRIFALQIKCGTSFFQEEKEDGYVFRGEMKHLRYWLDYSLPVVLVLCHPVTRECFWVQIASGAVQLHEKNWSVLVPNFNKFDESCKERILWTVRGPIVEDVISSSLYRLLNEKYRNVEIAPVCATPQDFMYFDELAEIDDVLHLVTYLYKPAEQFSASDIKQIMDKATVCASCCGWNTFNVPYNVLVILVALDIKDLHVSADFEKEMAKYQNLKTVRAVCSIGLGGGLTEIDDNDSYVVVLERGAPEL</sequence>
<dbReference type="AlphaFoldDB" id="A0A2P7RIE8"/>
<dbReference type="InterPro" id="IPR025375">
    <property type="entry name" value="DUF4365"/>
</dbReference>
<feature type="domain" description="DUF4365" evidence="1">
    <location>
        <begin position="2"/>
        <end position="107"/>
    </location>
</feature>
<gene>
    <name evidence="2" type="ORF">C7I85_30165</name>
</gene>
<comment type="caution">
    <text evidence="2">The sequence shown here is derived from an EMBL/GenBank/DDBJ whole genome shotgun (WGS) entry which is preliminary data.</text>
</comment>
<evidence type="ECO:0000313" key="3">
    <source>
        <dbReference type="Proteomes" id="UP000240653"/>
    </source>
</evidence>
<dbReference type="OrthoDB" id="789223at2"/>
<dbReference type="Pfam" id="PF14280">
    <property type="entry name" value="DUF4365"/>
    <property type="match status" value="1"/>
</dbReference>
<evidence type="ECO:0000313" key="2">
    <source>
        <dbReference type="EMBL" id="PSJ49977.1"/>
    </source>
</evidence>
<name>A0A2P7RIE8_9HYPH</name>
<evidence type="ECO:0000259" key="1">
    <source>
        <dbReference type="Pfam" id="PF14280"/>
    </source>
</evidence>